<feature type="compositionally biased region" description="Basic and acidic residues" evidence="1">
    <location>
        <begin position="56"/>
        <end position="68"/>
    </location>
</feature>
<dbReference type="RefSeq" id="XP_073557739.1">
    <property type="nucleotide sequence ID" value="XM_073703460.1"/>
</dbReference>
<dbReference type="InterPro" id="IPR035979">
    <property type="entry name" value="RBD_domain_sf"/>
</dbReference>
<name>A0ABY2GZZ4_9HYPO</name>
<evidence type="ECO:0000256" key="1">
    <source>
        <dbReference type="SAM" id="MobiDB-lite"/>
    </source>
</evidence>
<organism evidence="2 3">
    <name type="scientific">Trichoderma ghanense</name>
    <dbReference type="NCBI Taxonomy" id="65468"/>
    <lineage>
        <taxon>Eukaryota</taxon>
        <taxon>Fungi</taxon>
        <taxon>Dikarya</taxon>
        <taxon>Ascomycota</taxon>
        <taxon>Pezizomycotina</taxon>
        <taxon>Sordariomycetes</taxon>
        <taxon>Hypocreomycetidae</taxon>
        <taxon>Hypocreales</taxon>
        <taxon>Hypocreaceae</taxon>
        <taxon>Trichoderma</taxon>
    </lineage>
</organism>
<dbReference type="EMBL" id="PPTA01000008">
    <property type="protein sequence ID" value="TFB01538.1"/>
    <property type="molecule type" value="Genomic_DNA"/>
</dbReference>
<feature type="compositionally biased region" description="Polar residues" evidence="1">
    <location>
        <begin position="69"/>
        <end position="78"/>
    </location>
</feature>
<feature type="region of interest" description="Disordered" evidence="1">
    <location>
        <begin position="28"/>
        <end position="141"/>
    </location>
</feature>
<dbReference type="CDD" id="cd00590">
    <property type="entry name" value="RRM_SF"/>
    <property type="match status" value="1"/>
</dbReference>
<proteinExistence type="predicted"/>
<evidence type="ECO:0008006" key="4">
    <source>
        <dbReference type="Google" id="ProtNLM"/>
    </source>
</evidence>
<reference evidence="2 3" key="1">
    <citation type="submission" date="2018-01" db="EMBL/GenBank/DDBJ databases">
        <title>Genome characterization of the sugarcane-associated fungus Trichoderma ghanense CCMA-1212 and their application in lignocelulose bioconversion.</title>
        <authorList>
            <person name="Steindorff A.S."/>
            <person name="Mendes T.D."/>
            <person name="Vilela E.S.D."/>
            <person name="Rodrigues D.S."/>
            <person name="Formighieri E.F."/>
            <person name="Melo I.S."/>
            <person name="Favaro L.C.L."/>
        </authorList>
    </citation>
    <scope>NUCLEOTIDE SEQUENCE [LARGE SCALE GENOMIC DNA]</scope>
    <source>
        <strain evidence="2 3">CCMA-1212</strain>
    </source>
</reference>
<gene>
    <name evidence="2" type="ORF">CCMA1212_006226</name>
</gene>
<feature type="compositionally biased region" description="Low complexity" evidence="1">
    <location>
        <begin position="309"/>
        <end position="325"/>
    </location>
</feature>
<evidence type="ECO:0000313" key="3">
    <source>
        <dbReference type="Proteomes" id="UP001642720"/>
    </source>
</evidence>
<comment type="caution">
    <text evidence="2">The sequence shown here is derived from an EMBL/GenBank/DDBJ whole genome shotgun (WGS) entry which is preliminary data.</text>
</comment>
<sequence length="345" mass="37317">MAPVATEFERIIHTARERKRNEALADKIFSKGRRQSAPAGLKAAQPGGSLASRVGVKKDKKADPEWRIKQSQPQSKATPSALRRRANGLTGDVNGEWTHDLHTSVNRPDTSNLPLSSRITLPGATTTTTPRRAPTAAAASSKKKFARLSAAVDRMDTDPSVRQQVNVVAQKGTLRIQPDAGMTIRGLAGPFAVMAQNFAPGTTAADVESAMTPVGGEMLSCEVVKTHPFMIVEMVFASREGGERVIEMFNNKTADGRILKVYPKPGGYKPPRDSSSSGRQSSSTRAQVVDGSMGFPENDLMATDNMPPRSRNSSNSRLNYNNNNNHDGAQRRGRGFQRGHSNNGR</sequence>
<feature type="compositionally biased region" description="Low complexity" evidence="1">
    <location>
        <begin position="262"/>
        <end position="283"/>
    </location>
</feature>
<feature type="region of interest" description="Disordered" evidence="1">
    <location>
        <begin position="260"/>
        <end position="345"/>
    </location>
</feature>
<feature type="compositionally biased region" description="Polar residues" evidence="1">
    <location>
        <begin position="103"/>
        <end position="119"/>
    </location>
</feature>
<dbReference type="SUPFAM" id="SSF54928">
    <property type="entry name" value="RNA-binding domain, RBD"/>
    <property type="match status" value="1"/>
</dbReference>
<feature type="compositionally biased region" description="Low complexity" evidence="1">
    <location>
        <begin position="120"/>
        <end position="140"/>
    </location>
</feature>
<dbReference type="GeneID" id="300577910"/>
<protein>
    <recommendedName>
        <fullName evidence="4">RNA-binding protein</fullName>
    </recommendedName>
</protein>
<evidence type="ECO:0000313" key="2">
    <source>
        <dbReference type="EMBL" id="TFB01538.1"/>
    </source>
</evidence>
<accession>A0ABY2GZZ4</accession>
<dbReference type="Proteomes" id="UP001642720">
    <property type="component" value="Unassembled WGS sequence"/>
</dbReference>
<keyword evidence="3" id="KW-1185">Reference proteome</keyword>